<keyword evidence="2" id="KW-0175">Coiled coil</keyword>
<dbReference type="SUPFAM" id="SSF47823">
    <property type="entry name" value="lambda integrase-like, N-terminal domain"/>
    <property type="match status" value="1"/>
</dbReference>
<dbReference type="RefSeq" id="WP_286347399.1">
    <property type="nucleotide sequence ID" value="NZ_AP027733.1"/>
</dbReference>
<dbReference type="InterPro" id="IPR010998">
    <property type="entry name" value="Integrase_recombinase_N"/>
</dbReference>
<accession>A0ABM8GVQ8</accession>
<evidence type="ECO:0000256" key="1">
    <source>
        <dbReference type="ARBA" id="ARBA00023125"/>
    </source>
</evidence>
<dbReference type="EMBL" id="AP027733">
    <property type="protein sequence ID" value="BDZ52555.1"/>
    <property type="molecule type" value="Genomic_DNA"/>
</dbReference>
<dbReference type="Gene3D" id="1.10.150.130">
    <property type="match status" value="1"/>
</dbReference>
<protein>
    <submittedName>
        <fullName evidence="3">Uncharacterized protein</fullName>
    </submittedName>
</protein>
<evidence type="ECO:0000256" key="2">
    <source>
        <dbReference type="SAM" id="Coils"/>
    </source>
</evidence>
<organism evidence="3 4">
    <name type="scientific">Frondihabitans sucicola</name>
    <dbReference type="NCBI Taxonomy" id="1268041"/>
    <lineage>
        <taxon>Bacteria</taxon>
        <taxon>Bacillati</taxon>
        <taxon>Actinomycetota</taxon>
        <taxon>Actinomycetes</taxon>
        <taxon>Micrococcales</taxon>
        <taxon>Microbacteriaceae</taxon>
        <taxon>Frondihabitans</taxon>
    </lineage>
</organism>
<name>A0ABM8GVQ8_9MICO</name>
<feature type="coiled-coil region" evidence="2">
    <location>
        <begin position="268"/>
        <end position="295"/>
    </location>
</feature>
<keyword evidence="1" id="KW-0238">DNA-binding</keyword>
<dbReference type="Proteomes" id="UP001321486">
    <property type="component" value="Plasmid pNBRC108728a"/>
</dbReference>
<sequence>MSTQHPAYGWSLFADWAASWGRSALPAAHDDLVQFLVECPASRDVQVRRLREIIAAHREHGLPITAPTLTGERDHLWRDAKGLLDPQGSIAQAPKYRFPVGLVGRRDGFLLAVTGVLGFSREAARAIEGQDVQVTPGTVVIAGRRMAMEGAAATCPACAAARWLATIAPSAQRGRATYAAILDPTVAEPEEHDCLEPVGNDWKTGVPLLPSIDRWGALGTGESLSARAISTIVAARRIDTGFKEKVGAVVRSGGRFEHSSSAELAEAQDEVFDEVDRINREIEALLAEASGMRDHIDGFGDVPR</sequence>
<reference evidence="4" key="1">
    <citation type="journal article" date="2019" name="Int. J. Syst. Evol. Microbiol.">
        <title>The Global Catalogue of Microorganisms (GCM) 10K type strain sequencing project: providing services to taxonomists for standard genome sequencing and annotation.</title>
        <authorList>
            <consortium name="The Broad Institute Genomics Platform"/>
            <consortium name="The Broad Institute Genome Sequencing Center for Infectious Disease"/>
            <person name="Wu L."/>
            <person name="Ma J."/>
        </authorList>
    </citation>
    <scope>NUCLEOTIDE SEQUENCE [LARGE SCALE GENOMIC DNA]</scope>
    <source>
        <strain evidence="4">NBRC 108728</strain>
    </source>
</reference>
<keyword evidence="3" id="KW-0614">Plasmid</keyword>
<evidence type="ECO:0000313" key="4">
    <source>
        <dbReference type="Proteomes" id="UP001321486"/>
    </source>
</evidence>
<keyword evidence="4" id="KW-1185">Reference proteome</keyword>
<proteinExistence type="predicted"/>
<gene>
    <name evidence="3" type="ORF">GCM10025867_47960</name>
</gene>
<geneLocation type="plasmid" evidence="3 4">
    <name>pNBRC108728a</name>
</geneLocation>
<evidence type="ECO:0000313" key="3">
    <source>
        <dbReference type="EMBL" id="BDZ52555.1"/>
    </source>
</evidence>